<evidence type="ECO:0000313" key="2">
    <source>
        <dbReference type="Proteomes" id="UP000887013"/>
    </source>
</evidence>
<organism evidence="1 2">
    <name type="scientific">Nephila pilipes</name>
    <name type="common">Giant wood spider</name>
    <name type="synonym">Nephila maculata</name>
    <dbReference type="NCBI Taxonomy" id="299642"/>
    <lineage>
        <taxon>Eukaryota</taxon>
        <taxon>Metazoa</taxon>
        <taxon>Ecdysozoa</taxon>
        <taxon>Arthropoda</taxon>
        <taxon>Chelicerata</taxon>
        <taxon>Arachnida</taxon>
        <taxon>Araneae</taxon>
        <taxon>Araneomorphae</taxon>
        <taxon>Entelegynae</taxon>
        <taxon>Araneoidea</taxon>
        <taxon>Nephilidae</taxon>
        <taxon>Nephila</taxon>
    </lineage>
</organism>
<name>A0A8X6PJB2_NEPPI</name>
<gene>
    <name evidence="1" type="ORF">NPIL_79391</name>
</gene>
<evidence type="ECO:0000313" key="1">
    <source>
        <dbReference type="EMBL" id="GFT74250.1"/>
    </source>
</evidence>
<sequence>VHRQRSCEQRRIGQGTDALHKMGQYGDAEGMLQYVIPNCSNE</sequence>
<protein>
    <submittedName>
        <fullName evidence="1">Uncharacterized protein</fullName>
    </submittedName>
</protein>
<accession>A0A8X6PJB2</accession>
<proteinExistence type="predicted"/>
<reference evidence="1" key="1">
    <citation type="submission" date="2020-08" db="EMBL/GenBank/DDBJ databases">
        <title>Multicomponent nature underlies the extraordinary mechanical properties of spider dragline silk.</title>
        <authorList>
            <person name="Kono N."/>
            <person name="Nakamura H."/>
            <person name="Mori M."/>
            <person name="Yoshida Y."/>
            <person name="Ohtoshi R."/>
            <person name="Malay A.D."/>
            <person name="Moran D.A.P."/>
            <person name="Tomita M."/>
            <person name="Numata K."/>
            <person name="Arakawa K."/>
        </authorList>
    </citation>
    <scope>NUCLEOTIDE SEQUENCE</scope>
</reference>
<dbReference type="AlphaFoldDB" id="A0A8X6PJB2"/>
<feature type="non-terminal residue" evidence="1">
    <location>
        <position position="1"/>
    </location>
</feature>
<comment type="caution">
    <text evidence="1">The sequence shown here is derived from an EMBL/GenBank/DDBJ whole genome shotgun (WGS) entry which is preliminary data.</text>
</comment>
<dbReference type="EMBL" id="BMAW01117263">
    <property type="protein sequence ID" value="GFT74250.1"/>
    <property type="molecule type" value="Genomic_DNA"/>
</dbReference>
<dbReference type="Proteomes" id="UP000887013">
    <property type="component" value="Unassembled WGS sequence"/>
</dbReference>
<keyword evidence="2" id="KW-1185">Reference proteome</keyword>